<feature type="compositionally biased region" description="Basic residues" evidence="7">
    <location>
        <begin position="1217"/>
        <end position="1232"/>
    </location>
</feature>
<keyword evidence="10" id="KW-1185">Reference proteome</keyword>
<dbReference type="InterPro" id="IPR014891">
    <property type="entry name" value="DWNN_domain"/>
</dbReference>
<feature type="region of interest" description="Disordered" evidence="7">
    <location>
        <begin position="571"/>
        <end position="733"/>
    </location>
</feature>
<feature type="domain" description="DWNN" evidence="9">
    <location>
        <begin position="3"/>
        <end position="76"/>
    </location>
</feature>
<feature type="compositionally biased region" description="Basic and acidic residues" evidence="7">
    <location>
        <begin position="773"/>
        <end position="788"/>
    </location>
</feature>
<evidence type="ECO:0000256" key="2">
    <source>
        <dbReference type="ARBA" id="ARBA00022723"/>
    </source>
</evidence>
<feature type="region of interest" description="Disordered" evidence="7">
    <location>
        <begin position="287"/>
        <end position="340"/>
    </location>
</feature>
<dbReference type="PROSITE" id="PS51282">
    <property type="entry name" value="DWNN"/>
    <property type="match status" value="1"/>
</dbReference>
<dbReference type="CDD" id="cd16620">
    <property type="entry name" value="vRING-HC-C4C4_RBBP6"/>
    <property type="match status" value="1"/>
</dbReference>
<dbReference type="InterPro" id="IPR033489">
    <property type="entry name" value="RBBP6"/>
</dbReference>
<sequence>MSVHYKFKSTLNFDTITFDGLHISVADLKREIILQKRLGKIIDFDLQITNAQTKEEYKDDNFLIPKNTTLIVARIPIAHPVKKGWDPPPDNAIPNVSSSKPESLNMDLFKMQGSEEEKIQAMMMQSTADYDPKTYHRIKGQSQIGEVPASYRCNKCKRGGHWIKNCSFASGKEQFEVKRNTGIPRSFRGKPEITTEPETSNFVASNEKEQEIPEDLICGICRNIFVDAVMIPCCGSSFCDDCVRNSLLESEDSECPDCKEKNCSPGSLIPNRFLRNSVNVYKNETGNKAFKPVTKPSSTTTEKKESVTREPEDSNNHAEQVEQSNVPPANNTEEASADKAAVSITEATKKEKDKSDSDYEDNITIKMPHKEIDTNFVSADNNKEQVQPSYQQIPASNNAIQRRDGNYEYKSDIEMKQVPYAKNDNVKPQNERSLLPTPIGTHHKYANMNINDQRDKPVVNADQGHRMGHYKPPYIQQMPRCPTIIHMPPYNNGYNNMQHRPPMSFPHYQSQPVHPMNPSYIPPGNININPSQTFQSSNLASIYQGVAAKVGTGLIDDPLEAFNRIMKEKEKLKVDRRRSPGHHRSRSPGRLRHRFKSPVYDRGSSREMISNEKRARSRERKREYSYERRQSRVGRHSSNGSNSPSDKKKRYVHRRSPSPKSSYRPRTREKSLPKQYPIKLDTVEPPPPGFESLQIESLNDNEININNKKEEQDVDRNLNEHNTSLKRQRHYSRSVDIKAVENCSRSLTPPTKSKAPKIARTEGAETYEGSPKTPDRREQSIKRSEKRSSSRMLSPENGRDTVKLLEHLESKSDMGKENSLKLNLQLKDRKKKKKDKSERKKNKKEKRDKKDKSKKSRSGSIEPIPEKASEINPSAMDVCDESIENYSNNHTQKLSDCNDPHEINKKETDLSMEVTDPDLNRESLSNIVSEPNDIQVSKWEMDDNNLGSNPADSSKKNGSSKMQEHSEITSDVIRKAENAIFAKAINAIRPVEFKVLIDSKHSSKEPSVSVKSNQRDRSHSPKSTNKSVKERLGNKVVSERHCSSERSRTSRRESPVKNSSDDRHKYSSTSYSSRKREKDSRERTTSERRFDEHRNRDRSNDRESHVNTTHKDSHYKDSHKHRSQLKDKPSEKDSRSDRNDRSERQRKYDSDRSSRKSPKLGETRLVSAVTTLISRPCRPDNPFRKFDENISSSNKASKYDSLIKGDVTPPKADHAEYKKRKDKKVKKLKSLKKCSSSESVRSEKQKDVKSKKKSKILKKKKKSRK</sequence>
<feature type="region of interest" description="Disordered" evidence="7">
    <location>
        <begin position="745"/>
        <end position="969"/>
    </location>
</feature>
<feature type="compositionally biased region" description="Basic and acidic residues" evidence="7">
    <location>
        <begin position="301"/>
        <end position="320"/>
    </location>
</feature>
<reference evidence="10" key="1">
    <citation type="journal article" date="1997" name="Nucleic Acids Res.">
        <title>tRNAscan-SE: a program for improved detection of transfer RNA genes in genomic sequence.</title>
        <authorList>
            <person name="Lowe T.M."/>
            <person name="Eddy S.R."/>
        </authorList>
    </citation>
    <scope>NUCLEOTIDE SEQUENCE [LARGE SCALE GENOMIC DNA]</scope>
</reference>
<evidence type="ECO:0000313" key="10">
    <source>
        <dbReference type="Proteomes" id="UP000694904"/>
    </source>
</evidence>
<keyword evidence="3 6" id="KW-0863">Zinc-finger</keyword>
<evidence type="ECO:0000259" key="9">
    <source>
        <dbReference type="PROSITE" id="PS51282"/>
    </source>
</evidence>
<accession>A0ABM1PE41</accession>
<evidence type="ECO:0000256" key="4">
    <source>
        <dbReference type="ARBA" id="ARBA00022833"/>
    </source>
</evidence>
<dbReference type="Gene3D" id="3.30.40.10">
    <property type="entry name" value="Zinc/RING finger domain, C3HC4 (zinc finger)"/>
    <property type="match status" value="1"/>
</dbReference>
<evidence type="ECO:0000256" key="3">
    <source>
        <dbReference type="ARBA" id="ARBA00022771"/>
    </source>
</evidence>
<dbReference type="PANTHER" id="PTHR15439">
    <property type="entry name" value="RETINOBLASTOMA-BINDING PROTEIN 6"/>
    <property type="match status" value="1"/>
</dbReference>
<evidence type="ECO:0000259" key="8">
    <source>
        <dbReference type="PROSITE" id="PS50089"/>
    </source>
</evidence>
<evidence type="ECO:0000256" key="7">
    <source>
        <dbReference type="SAM" id="MobiDB-lite"/>
    </source>
</evidence>
<dbReference type="Proteomes" id="UP000694904">
    <property type="component" value="Chromosome 5"/>
</dbReference>
<proteinExistence type="predicted"/>
<dbReference type="PROSITE" id="PS50089">
    <property type="entry name" value="ZF_RING_2"/>
    <property type="match status" value="1"/>
</dbReference>
<keyword evidence="2" id="KW-0479">Metal-binding</keyword>
<feature type="compositionally biased region" description="Basic and acidic residues" evidence="7">
    <location>
        <begin position="707"/>
        <end position="719"/>
    </location>
</feature>
<dbReference type="Gene3D" id="4.10.60.10">
    <property type="entry name" value="Zinc finger, CCHC-type"/>
    <property type="match status" value="1"/>
</dbReference>
<organism evidence="10 11">
    <name type="scientific">Drosophila arizonae</name>
    <name type="common">Fruit fly</name>
    <dbReference type="NCBI Taxonomy" id="7263"/>
    <lineage>
        <taxon>Eukaryota</taxon>
        <taxon>Metazoa</taxon>
        <taxon>Ecdysozoa</taxon>
        <taxon>Arthropoda</taxon>
        <taxon>Hexapoda</taxon>
        <taxon>Insecta</taxon>
        <taxon>Pterygota</taxon>
        <taxon>Neoptera</taxon>
        <taxon>Endopterygota</taxon>
        <taxon>Diptera</taxon>
        <taxon>Brachycera</taxon>
        <taxon>Muscomorpha</taxon>
        <taxon>Ephydroidea</taxon>
        <taxon>Drosophilidae</taxon>
        <taxon>Drosophila</taxon>
    </lineage>
</organism>
<feature type="region of interest" description="Disordered" evidence="7">
    <location>
        <begin position="183"/>
        <end position="207"/>
    </location>
</feature>
<keyword evidence="4" id="KW-0862">Zinc</keyword>
<feature type="compositionally biased region" description="Basic and acidic residues" evidence="7">
    <location>
        <begin position="603"/>
        <end position="630"/>
    </location>
</feature>
<feature type="compositionally biased region" description="Polar residues" evidence="7">
    <location>
        <begin position="884"/>
        <end position="895"/>
    </location>
</feature>
<dbReference type="GeneID" id="108615482"/>
<dbReference type="SMART" id="SM01180">
    <property type="entry name" value="DWNN"/>
    <property type="match status" value="1"/>
</dbReference>
<feature type="compositionally biased region" description="Basic residues" evidence="7">
    <location>
        <begin position="828"/>
        <end position="857"/>
    </location>
</feature>
<reference evidence="11" key="3">
    <citation type="submission" date="2025-08" db="UniProtKB">
        <authorList>
            <consortium name="RefSeq"/>
        </authorList>
    </citation>
    <scope>IDENTIFICATION</scope>
    <source>
        <tissue evidence="11">Whole organism</tissue>
    </source>
</reference>
<feature type="compositionally biased region" description="Basic and acidic residues" evidence="7">
    <location>
        <begin position="1027"/>
        <end position="1065"/>
    </location>
</feature>
<evidence type="ECO:0000256" key="5">
    <source>
        <dbReference type="ARBA" id="ARBA00023242"/>
    </source>
</evidence>
<dbReference type="InterPro" id="IPR001841">
    <property type="entry name" value="Znf_RING"/>
</dbReference>
<dbReference type="Pfam" id="PF08783">
    <property type="entry name" value="DWNN"/>
    <property type="match status" value="1"/>
</dbReference>
<feature type="compositionally biased region" description="Low complexity" evidence="7">
    <location>
        <begin position="291"/>
        <end position="300"/>
    </location>
</feature>
<feature type="compositionally biased region" description="Basic residues" evidence="7">
    <location>
        <begin position="1249"/>
        <end position="1265"/>
    </location>
</feature>
<feature type="compositionally biased region" description="Polar residues" evidence="7">
    <location>
        <begin position="945"/>
        <end position="961"/>
    </location>
</feature>
<feature type="compositionally biased region" description="Basic and acidic residues" evidence="7">
    <location>
        <begin position="1074"/>
        <end position="1116"/>
    </location>
</feature>
<dbReference type="Gene3D" id="3.10.20.90">
    <property type="entry name" value="Phosphatidylinositol 3-kinase Catalytic Subunit, Chain A, domain 1"/>
    <property type="match status" value="1"/>
</dbReference>
<feature type="region of interest" description="Disordered" evidence="7">
    <location>
        <begin position="1000"/>
        <end position="1265"/>
    </location>
</feature>
<gene>
    <name evidence="11" type="primary">LOC108615482</name>
</gene>
<reference evidence="10" key="2">
    <citation type="journal article" date="2016" name="G3 (Bethesda)">
        <title>Genome Evolution in Three Species of Cactophilic Drosophila.</title>
        <authorList>
            <person name="Sanchez-Flores A."/>
            <person name="Penazola F."/>
            <person name="Carpinteyro-Ponce J."/>
            <person name="Nazario-Yepiz N."/>
            <person name="Abreu-Goodger C."/>
            <person name="Machado C.A."/>
            <person name="Markow T.A."/>
        </authorList>
    </citation>
    <scope>NUCLEOTIDE SEQUENCE [LARGE SCALE GENOMIC DNA]</scope>
</reference>
<dbReference type="SUPFAM" id="SSF57850">
    <property type="entry name" value="RING/U-box"/>
    <property type="match status" value="1"/>
</dbReference>
<evidence type="ECO:0000256" key="1">
    <source>
        <dbReference type="ARBA" id="ARBA00004123"/>
    </source>
</evidence>
<dbReference type="RefSeq" id="XP_017865477.1">
    <property type="nucleotide sequence ID" value="XM_018009988.1"/>
</dbReference>
<feature type="compositionally biased region" description="Basic and acidic residues" evidence="7">
    <location>
        <begin position="1124"/>
        <end position="1162"/>
    </location>
</feature>
<dbReference type="InterPro" id="IPR013083">
    <property type="entry name" value="Znf_RING/FYVE/PHD"/>
</dbReference>
<feature type="compositionally biased region" description="Basic and acidic residues" evidence="7">
    <location>
        <begin position="797"/>
        <end position="819"/>
    </location>
</feature>
<protein>
    <submittedName>
        <fullName evidence="11">E3 ubiquitin-protein ligase RBBP6 isoform X3</fullName>
    </submittedName>
</protein>
<keyword evidence="5" id="KW-0539">Nucleus</keyword>
<feature type="compositionally biased region" description="Polar residues" evidence="7">
    <location>
        <begin position="922"/>
        <end position="935"/>
    </location>
</feature>
<comment type="subcellular location">
    <subcellularLocation>
        <location evidence="1">Nucleus</location>
    </subcellularLocation>
</comment>
<evidence type="ECO:0000313" key="11">
    <source>
        <dbReference type="RefSeq" id="XP_017865477.1"/>
    </source>
</evidence>
<feature type="compositionally biased region" description="Polar residues" evidence="7">
    <location>
        <begin position="321"/>
        <end position="334"/>
    </location>
</feature>
<feature type="compositionally biased region" description="Basic residues" evidence="7">
    <location>
        <begin position="574"/>
        <end position="596"/>
    </location>
</feature>
<dbReference type="PANTHER" id="PTHR15439:SF0">
    <property type="entry name" value="CELL DIVISION CYCLE AND APOPTOSIS REGULATOR PROTEIN 1-RELATED"/>
    <property type="match status" value="1"/>
</dbReference>
<feature type="domain" description="RING-type" evidence="8">
    <location>
        <begin position="218"/>
        <end position="259"/>
    </location>
</feature>
<feature type="compositionally biased region" description="Basic and acidic residues" evidence="7">
    <location>
        <begin position="1177"/>
        <end position="1188"/>
    </location>
</feature>
<feature type="compositionally biased region" description="Basic residues" evidence="7">
    <location>
        <begin position="647"/>
        <end position="665"/>
    </location>
</feature>
<evidence type="ECO:0000256" key="6">
    <source>
        <dbReference type="PROSITE-ProRule" id="PRU00175"/>
    </source>
</evidence>
<feature type="compositionally biased region" description="Basic and acidic residues" evidence="7">
    <location>
        <begin position="896"/>
        <end position="909"/>
    </location>
</feature>
<name>A0ABM1PE41_DROAR</name>